<dbReference type="PATRIC" id="fig|1341181.4.peg.115"/>
<dbReference type="STRING" id="1341181.FLJC2902T_01190"/>
<dbReference type="InterPro" id="IPR052894">
    <property type="entry name" value="AsmA-related"/>
</dbReference>
<proteinExistence type="predicted"/>
<dbReference type="AlphaFoldDB" id="V6SU11"/>
<dbReference type="GO" id="GO:0090313">
    <property type="term" value="P:regulation of protein targeting to membrane"/>
    <property type="evidence" value="ECO:0007669"/>
    <property type="project" value="TreeGrafter"/>
</dbReference>
<accession>V6SU11</accession>
<dbReference type="Proteomes" id="UP000018004">
    <property type="component" value="Unassembled WGS sequence"/>
</dbReference>
<dbReference type="GO" id="GO:0005886">
    <property type="term" value="C:plasma membrane"/>
    <property type="evidence" value="ECO:0007669"/>
    <property type="project" value="TreeGrafter"/>
</dbReference>
<dbReference type="EMBL" id="AVGG01000001">
    <property type="protein sequence ID" value="ESU29647.1"/>
    <property type="molecule type" value="Genomic_DNA"/>
</dbReference>
<dbReference type="PANTHER" id="PTHR30441:SF8">
    <property type="entry name" value="DUF748 DOMAIN-CONTAINING PROTEIN"/>
    <property type="match status" value="1"/>
</dbReference>
<organism evidence="2 3">
    <name type="scientific">Flavobacterium limnosediminis JC2902</name>
    <dbReference type="NCBI Taxonomy" id="1341181"/>
    <lineage>
        <taxon>Bacteria</taxon>
        <taxon>Pseudomonadati</taxon>
        <taxon>Bacteroidota</taxon>
        <taxon>Flavobacteriia</taxon>
        <taxon>Flavobacteriales</taxon>
        <taxon>Flavobacteriaceae</taxon>
        <taxon>Flavobacterium</taxon>
    </lineage>
</organism>
<comment type="caution">
    <text evidence="2">The sequence shown here is derived from an EMBL/GenBank/DDBJ whole genome shotgun (WGS) entry which is preliminary data.</text>
</comment>
<gene>
    <name evidence="2" type="ORF">FLJC2902T_01190</name>
</gene>
<keyword evidence="3" id="KW-1185">Reference proteome</keyword>
<name>V6SU11_9FLAO</name>
<reference evidence="2 3" key="1">
    <citation type="submission" date="2013-08" db="EMBL/GenBank/DDBJ databases">
        <title>Flavobacterium limnosediminis JC2902 genome sequencing.</title>
        <authorList>
            <person name="Lee K."/>
            <person name="Yi H."/>
            <person name="Park S."/>
            <person name="Chun J."/>
        </authorList>
    </citation>
    <scope>NUCLEOTIDE SEQUENCE [LARGE SCALE GENOMIC DNA]</scope>
    <source>
        <strain evidence="2 3">JC2902</strain>
    </source>
</reference>
<evidence type="ECO:0000313" key="3">
    <source>
        <dbReference type="Proteomes" id="UP000018004"/>
    </source>
</evidence>
<dbReference type="PANTHER" id="PTHR30441">
    <property type="entry name" value="DUF748 DOMAIN-CONTAINING PROTEIN"/>
    <property type="match status" value="1"/>
</dbReference>
<sequence length="908" mass="101453">MIIASLLLLMFVLPILFPGRIGREVKTLANKRLEGELNFKEADLSFFHHFPSLTLTVSDFSLKGSAPYAKQNLVFSKEVSFGINLTSLIFKGEVEIDEIFISNADISIKVNEKGEANYNVYVSEDKESKKDESSASLQLERIVIEHSRLVYDDKSADILIDAKGFNYNGKGDLHEAIFELETDADIASFDLTLEGEEYLKNKTVNAELLTQINTNSLAFVFEQNNLIVNKLPIDFKGKMNFLKSGYDIDISVKSEKSNLHDFFTALPPHYVKWLEKTEIKGKTDFLLTFKGVYNVAENKKPDLSFNMKVRDGFVSYQEAAIPASNIYLNFDTKLPALNMDNLYVKVDSLFFNLGKDYLSGIAEVKGMVTPDINAKIKSQLDLGKLHRAVGIQNMSFKGILKADIKANGKFDQKAHLFPVTKGNLVLQNAAIKTDYYPSPIENINLTASVLNKTGKYNDLAVSVKPGRFDFEGKPIFIDASLVNFDDVTYDVKAKGELDLGRIYKVFSRKDLDVKGYVKADLSLQGRQSDAVSGNYNKLNNKGTLLLRDIRTTSEYFPKPFVIQEGLFSFNQNDMDFKDFRATYGQSDFRMNGKMQNVINFVMSDNAVLRGEFAVDSDYINVDEFMAFSAVDSTAVVSAADETPKKEVEGSGVVVIPSNFDFNLTARAKKVSFEGLSIDNLNGALAMKNGTIQLKNTRFTMIDSPFDMNASYSALTTQKAVFDYQIKAKDFDVKKAYNEIKMFRDMASAAESAEGIVSVDYKIGGHLDGNMMPIYPSLVGGGTLSVKDVQMKGFKLFNVVSKKTNHDAIKDPKLSQIDIKTTVKNNIMTIERFKFKVAGFRPRIEGQVSLDGKLNLKMRLGLPPFGIIGIPIKVTGTQEDPKIKIGKNTEDLEEKEYEGVVNDTVVVRR</sequence>
<feature type="domain" description="AsmA" evidence="1">
    <location>
        <begin position="2"/>
        <end position="157"/>
    </location>
</feature>
<protein>
    <submittedName>
        <fullName evidence="2">AsmA family protein</fullName>
    </submittedName>
</protein>
<dbReference type="eggNOG" id="COG2982">
    <property type="taxonomic scope" value="Bacteria"/>
</dbReference>
<evidence type="ECO:0000259" key="1">
    <source>
        <dbReference type="Pfam" id="PF05170"/>
    </source>
</evidence>
<dbReference type="Pfam" id="PF05170">
    <property type="entry name" value="AsmA"/>
    <property type="match status" value="1"/>
</dbReference>
<dbReference type="InterPro" id="IPR007844">
    <property type="entry name" value="AsmA"/>
</dbReference>
<evidence type="ECO:0000313" key="2">
    <source>
        <dbReference type="EMBL" id="ESU29647.1"/>
    </source>
</evidence>